<sequence length="125" mass="14261">MAKSRIYKILNYCIATVWLINGLICKVLNVVPRHEEIISRITNVSNAKPLAIIIGILEIVMAIWILSGYKTKLNAIAQIVVIATMNVLEFFLVPDLLLWGKLNSVFAFLLILIIYLNEFYLKKLK</sequence>
<evidence type="ECO:0008006" key="4">
    <source>
        <dbReference type="Google" id="ProtNLM"/>
    </source>
</evidence>
<accession>A0A3N0BNA2</accession>
<dbReference type="RefSeq" id="WP_123207300.1">
    <property type="nucleotide sequence ID" value="NZ_RBEE01000044.1"/>
</dbReference>
<feature type="transmembrane region" description="Helical" evidence="1">
    <location>
        <begin position="98"/>
        <end position="116"/>
    </location>
</feature>
<feature type="transmembrane region" description="Helical" evidence="1">
    <location>
        <begin position="9"/>
        <end position="29"/>
    </location>
</feature>
<feature type="transmembrane region" description="Helical" evidence="1">
    <location>
        <begin position="73"/>
        <end position="92"/>
    </location>
</feature>
<evidence type="ECO:0000256" key="1">
    <source>
        <dbReference type="SAM" id="Phobius"/>
    </source>
</evidence>
<organism evidence="2 3">
    <name type="scientific">Pedobacter jejuensis</name>
    <dbReference type="NCBI Taxonomy" id="1268550"/>
    <lineage>
        <taxon>Bacteria</taxon>
        <taxon>Pseudomonadati</taxon>
        <taxon>Bacteroidota</taxon>
        <taxon>Sphingobacteriia</taxon>
        <taxon>Sphingobacteriales</taxon>
        <taxon>Sphingobacteriaceae</taxon>
        <taxon>Pedobacter</taxon>
    </lineage>
</organism>
<gene>
    <name evidence="2" type="ORF">D7004_18415</name>
</gene>
<evidence type="ECO:0000313" key="2">
    <source>
        <dbReference type="EMBL" id="RNL50186.1"/>
    </source>
</evidence>
<dbReference type="OrthoDB" id="1365847at2"/>
<dbReference type="InterPro" id="IPR025695">
    <property type="entry name" value="DoxX-like"/>
</dbReference>
<evidence type="ECO:0000313" key="3">
    <source>
        <dbReference type="Proteomes" id="UP000274046"/>
    </source>
</evidence>
<dbReference type="Pfam" id="PF13781">
    <property type="entry name" value="DoxX_3"/>
    <property type="match status" value="1"/>
</dbReference>
<dbReference type="EMBL" id="RBEE01000044">
    <property type="protein sequence ID" value="RNL50186.1"/>
    <property type="molecule type" value="Genomic_DNA"/>
</dbReference>
<dbReference type="AlphaFoldDB" id="A0A3N0BNA2"/>
<keyword evidence="1" id="KW-0812">Transmembrane</keyword>
<reference evidence="2 3" key="1">
    <citation type="submission" date="2018-10" db="EMBL/GenBank/DDBJ databases">
        <title>Genome sequencing of Pedobacter jejuensis TNB23.</title>
        <authorList>
            <person name="Cho Y.-J."/>
            <person name="Cho A."/>
            <person name="Kim O.-S."/>
        </authorList>
    </citation>
    <scope>NUCLEOTIDE SEQUENCE [LARGE SCALE GENOMIC DNA]</scope>
    <source>
        <strain evidence="2 3">TNB23</strain>
    </source>
</reference>
<keyword evidence="1" id="KW-0472">Membrane</keyword>
<comment type="caution">
    <text evidence="2">The sequence shown here is derived from an EMBL/GenBank/DDBJ whole genome shotgun (WGS) entry which is preliminary data.</text>
</comment>
<dbReference type="Proteomes" id="UP000274046">
    <property type="component" value="Unassembled WGS sequence"/>
</dbReference>
<keyword evidence="3" id="KW-1185">Reference proteome</keyword>
<proteinExistence type="predicted"/>
<keyword evidence="1" id="KW-1133">Transmembrane helix</keyword>
<name>A0A3N0BNA2_9SPHI</name>
<protein>
    <recommendedName>
        <fullName evidence="4">DoxX family protein</fullName>
    </recommendedName>
</protein>
<feature type="transmembrane region" description="Helical" evidence="1">
    <location>
        <begin position="49"/>
        <end position="66"/>
    </location>
</feature>